<sequence length="458" mass="49835">MFAVLAVLLTAAAAPPGRAVATTPAATAGDPTRTPGAPAYTVDLSSDATGAHWHGHERITFSNVSPDPLQEVYLRLWDNFRGGCANPSVRVTGLGTTQVTQATLLPQDTRGRYEVGCTALRVPLPHPLTQGSSGTVEFDLTIDVPDGIDRFGRDGSFSFIGNALPVLAVRDEAGWHLDPYSELGESFYGLSSDFAVTLDHPTDLLVPATGTAVDTPGEPGRTLTRIGARKVREFAWAAGPFSRIAGRSADGVRIAVYSVADITPKDAQDMLDLSLRTIDAHSASYGAYPYGDLALVLDNRFDFAGMEYPGFVLDWIRPSAVIHELAHQWWYGIVGDDQYRAPWLDESFTEYAMAVAMGDTGEGCTTRTPWRSADERLTNPMSYWDTHPDRYVPVIYDHGSCALHELRRLIGADTMAGLLRDYARAHWYGVSTTADFKAAAQAATPVDLTPFWREHRIG</sequence>
<reference evidence="5" key="1">
    <citation type="submission" date="2016-08" db="EMBL/GenBank/DDBJ databases">
        <title>Sequencing, Assembly and Comparative Genomics of S. aureofaciens ATCC 10762.</title>
        <authorList>
            <person name="Gradnigo J.S."/>
            <person name="Johnson N."/>
            <person name="Somerville G.A."/>
        </authorList>
    </citation>
    <scope>NUCLEOTIDE SEQUENCE [LARGE SCALE GENOMIC DNA]</scope>
    <source>
        <strain evidence="5">ATCC 10762</strain>
    </source>
</reference>
<gene>
    <name evidence="5" type="ORF">HS99_0002665</name>
</gene>
<dbReference type="InterPro" id="IPR014782">
    <property type="entry name" value="Peptidase_M1_dom"/>
</dbReference>
<keyword evidence="6" id="KW-1185">Reference proteome</keyword>
<keyword evidence="2" id="KW-0862">Zinc</keyword>
<dbReference type="SUPFAM" id="SSF55486">
    <property type="entry name" value="Metalloproteases ('zincins'), catalytic domain"/>
    <property type="match status" value="1"/>
</dbReference>
<evidence type="ECO:0000313" key="5">
    <source>
        <dbReference type="EMBL" id="OEV39849.1"/>
    </source>
</evidence>
<dbReference type="PANTHER" id="PTHR45726:SF3">
    <property type="entry name" value="LEUKOTRIENE A-4 HYDROLASE"/>
    <property type="match status" value="1"/>
</dbReference>
<evidence type="ECO:0000313" key="6">
    <source>
        <dbReference type="Proteomes" id="UP000037395"/>
    </source>
</evidence>
<feature type="chain" id="PRO_5009199144" evidence="3">
    <location>
        <begin position="22"/>
        <end position="458"/>
    </location>
</feature>
<dbReference type="InterPro" id="IPR027268">
    <property type="entry name" value="Peptidase_M4/M1_CTD_sf"/>
</dbReference>
<feature type="binding site" evidence="2">
    <location>
        <position position="327"/>
    </location>
    <ligand>
        <name>Zn(2+)</name>
        <dbReference type="ChEBI" id="CHEBI:29105"/>
        <note>catalytic</note>
    </ligand>
</feature>
<keyword evidence="2" id="KW-0479">Metal-binding</keyword>
<evidence type="ECO:0000256" key="2">
    <source>
        <dbReference type="PIRSR" id="PIRSR634015-3"/>
    </source>
</evidence>
<feature type="binding site" evidence="2">
    <location>
        <position position="323"/>
    </location>
    <ligand>
        <name>Zn(2+)</name>
        <dbReference type="ChEBI" id="CHEBI:29105"/>
        <note>catalytic</note>
    </ligand>
</feature>
<protein>
    <submittedName>
        <fullName evidence="5">Metallopeptidase</fullName>
    </submittedName>
</protein>
<dbReference type="InterPro" id="IPR034015">
    <property type="entry name" value="M1_LTA4H"/>
</dbReference>
<dbReference type="PANTHER" id="PTHR45726">
    <property type="entry name" value="LEUKOTRIENE A-4 HYDROLASE"/>
    <property type="match status" value="1"/>
</dbReference>
<dbReference type="GO" id="GO:0008237">
    <property type="term" value="F:metallopeptidase activity"/>
    <property type="evidence" value="ECO:0007669"/>
    <property type="project" value="InterPro"/>
</dbReference>
<evidence type="ECO:0000259" key="4">
    <source>
        <dbReference type="Pfam" id="PF01433"/>
    </source>
</evidence>
<dbReference type="Pfam" id="PF01433">
    <property type="entry name" value="Peptidase_M1"/>
    <property type="match status" value="1"/>
</dbReference>
<feature type="binding site" evidence="2">
    <location>
        <position position="346"/>
    </location>
    <ligand>
        <name>Zn(2+)</name>
        <dbReference type="ChEBI" id="CHEBI:29105"/>
        <note>catalytic</note>
    </ligand>
</feature>
<dbReference type="GO" id="GO:0008270">
    <property type="term" value="F:zinc ion binding"/>
    <property type="evidence" value="ECO:0007669"/>
    <property type="project" value="InterPro"/>
</dbReference>
<name>A0A1E7NGK4_KITAU</name>
<proteinExistence type="predicted"/>
<dbReference type="Proteomes" id="UP000037395">
    <property type="component" value="Unassembled WGS sequence"/>
</dbReference>
<dbReference type="AlphaFoldDB" id="A0A1E7NGK4"/>
<comment type="cofactor">
    <cofactor evidence="2">
        <name>Zn(2+)</name>
        <dbReference type="ChEBI" id="CHEBI:29105"/>
    </cofactor>
    <text evidence="2">Binds 1 zinc ion per subunit.</text>
</comment>
<comment type="caution">
    <text evidence="5">The sequence shown here is derived from an EMBL/GenBank/DDBJ whole genome shotgun (WGS) entry which is preliminary data.</text>
</comment>
<accession>A0A1E7NGK4</accession>
<organism evidence="5 6">
    <name type="scientific">Kitasatospora aureofaciens</name>
    <name type="common">Streptomyces aureofaciens</name>
    <dbReference type="NCBI Taxonomy" id="1894"/>
    <lineage>
        <taxon>Bacteria</taxon>
        <taxon>Bacillati</taxon>
        <taxon>Actinomycetota</taxon>
        <taxon>Actinomycetes</taxon>
        <taxon>Kitasatosporales</taxon>
        <taxon>Streptomycetaceae</taxon>
        <taxon>Kitasatospora</taxon>
    </lineage>
</organism>
<evidence type="ECO:0000256" key="3">
    <source>
        <dbReference type="SAM" id="SignalP"/>
    </source>
</evidence>
<feature type="active site" description="Proton acceptor" evidence="1">
    <location>
        <position position="324"/>
    </location>
</feature>
<evidence type="ECO:0000256" key="1">
    <source>
        <dbReference type="PIRSR" id="PIRSR634015-1"/>
    </source>
</evidence>
<feature type="signal peptide" evidence="3">
    <location>
        <begin position="1"/>
        <end position="21"/>
    </location>
</feature>
<dbReference type="EMBL" id="JPRF03000001">
    <property type="protein sequence ID" value="OEV39849.1"/>
    <property type="molecule type" value="Genomic_DNA"/>
</dbReference>
<feature type="active site" description="Proton donor" evidence="1">
    <location>
        <position position="396"/>
    </location>
</feature>
<keyword evidence="3" id="KW-0732">Signal</keyword>
<dbReference type="Gene3D" id="1.10.390.10">
    <property type="entry name" value="Neutral Protease Domain 2"/>
    <property type="match status" value="1"/>
</dbReference>
<dbReference type="CDD" id="cd09604">
    <property type="entry name" value="M1_APN_like"/>
    <property type="match status" value="1"/>
</dbReference>
<dbReference type="OrthoDB" id="9814383at2"/>
<feature type="domain" description="Peptidase M1 membrane alanine aminopeptidase" evidence="4">
    <location>
        <begin position="320"/>
        <end position="453"/>
    </location>
</feature>